<proteinExistence type="predicted"/>
<reference evidence="1" key="1">
    <citation type="submission" date="2023-04" db="EMBL/GenBank/DDBJ databases">
        <title>Ambrosiozyma monospora NBRC 10751.</title>
        <authorList>
            <person name="Ichikawa N."/>
            <person name="Sato H."/>
            <person name="Tonouchi N."/>
        </authorList>
    </citation>
    <scope>NUCLEOTIDE SEQUENCE</scope>
    <source>
        <strain evidence="1">NBRC 10751</strain>
    </source>
</reference>
<dbReference type="Proteomes" id="UP001165064">
    <property type="component" value="Unassembled WGS sequence"/>
</dbReference>
<organism evidence="1 2">
    <name type="scientific">Ambrosiozyma monospora</name>
    <name type="common">Yeast</name>
    <name type="synonym">Endomycopsis monosporus</name>
    <dbReference type="NCBI Taxonomy" id="43982"/>
    <lineage>
        <taxon>Eukaryota</taxon>
        <taxon>Fungi</taxon>
        <taxon>Dikarya</taxon>
        <taxon>Ascomycota</taxon>
        <taxon>Saccharomycotina</taxon>
        <taxon>Pichiomycetes</taxon>
        <taxon>Pichiales</taxon>
        <taxon>Pichiaceae</taxon>
        <taxon>Ambrosiozyma</taxon>
    </lineage>
</organism>
<comment type="caution">
    <text evidence="1">The sequence shown here is derived from an EMBL/GenBank/DDBJ whole genome shotgun (WGS) entry which is preliminary data.</text>
</comment>
<gene>
    <name evidence="1" type="ORF">Amon02_000454700</name>
</gene>
<protein>
    <submittedName>
        <fullName evidence="1">Unnamed protein product</fullName>
    </submittedName>
</protein>
<dbReference type="EMBL" id="BSXS01003145">
    <property type="protein sequence ID" value="GME80636.1"/>
    <property type="molecule type" value="Genomic_DNA"/>
</dbReference>
<evidence type="ECO:0000313" key="2">
    <source>
        <dbReference type="Proteomes" id="UP001165064"/>
    </source>
</evidence>
<evidence type="ECO:0000313" key="1">
    <source>
        <dbReference type="EMBL" id="GME80636.1"/>
    </source>
</evidence>
<name>A0ACB5T5A3_AMBMO</name>
<sequence>MSEKAIILSNFNTNYKHNLQDLLIVYAEIPLSQNISDLKLKDITFDYLTLSFKHDDLEFEILKPIELIKDPNSKGDDNDTKNWDSVKRSLIYMCNEAASKRGLSPIKLEKITYPCKPFDFFLLGCIGYNIYNLLWLKNYSVLHLIVLGIWLPIHLVEMYVFLIPRLRKFRIPQDAVLEWVVMTFLEGYPIIRLIDGLVKEEEASNDGVYFNLTTLQKRSEYL</sequence>
<accession>A0ACB5T5A3</accession>
<keyword evidence="2" id="KW-1185">Reference proteome</keyword>